<protein>
    <submittedName>
        <fullName evidence="1">SaV-like</fullName>
    </submittedName>
</protein>
<gene>
    <name evidence="1" type="ORF">UFOVP814_1</name>
</gene>
<evidence type="ECO:0000313" key="1">
    <source>
        <dbReference type="EMBL" id="CAB4163117.1"/>
    </source>
</evidence>
<organism evidence="1">
    <name type="scientific">uncultured Caudovirales phage</name>
    <dbReference type="NCBI Taxonomy" id="2100421"/>
    <lineage>
        <taxon>Viruses</taxon>
        <taxon>Duplodnaviria</taxon>
        <taxon>Heunggongvirae</taxon>
        <taxon>Uroviricota</taxon>
        <taxon>Caudoviricetes</taxon>
        <taxon>Peduoviridae</taxon>
        <taxon>Maltschvirus</taxon>
        <taxon>Maltschvirus maltsch</taxon>
    </lineage>
</organism>
<dbReference type="EMBL" id="LR796746">
    <property type="protein sequence ID" value="CAB4163117.1"/>
    <property type="molecule type" value="Genomic_DNA"/>
</dbReference>
<name>A0A6J5NVV1_9CAUD</name>
<dbReference type="Pfam" id="PF11753">
    <property type="entry name" value="DUF3310"/>
    <property type="match status" value="1"/>
</dbReference>
<accession>A0A6J5NVV1</accession>
<proteinExistence type="predicted"/>
<reference evidence="1" key="1">
    <citation type="submission" date="2020-04" db="EMBL/GenBank/DDBJ databases">
        <authorList>
            <person name="Chiriac C."/>
            <person name="Salcher M."/>
            <person name="Ghai R."/>
            <person name="Kavagutti S V."/>
        </authorList>
    </citation>
    <scope>NUCLEOTIDE SEQUENCE</scope>
</reference>
<dbReference type="InterPro" id="IPR021739">
    <property type="entry name" value="SaV-like"/>
</dbReference>
<sequence length="185" mass="20894">MRAHHVRIQGAKLCLCHDERFGEGEECPECIGEDEAKKIKPKAYCETHDEAFETECPRCAMWKANTLDQDAQETVAAPPAPMLRRESDRDYMGKMPTPSRPVPPMPAIKAPSEPQSALQVQEGGDHYKKLKIQPVEYIHANGLPFAEGSVIKYVTRWRDKNGIADLKKARHFLDLLIELETKAIT</sequence>